<protein>
    <submittedName>
        <fullName evidence="2">Uncharacterized protein</fullName>
    </submittedName>
</protein>
<proteinExistence type="predicted"/>
<sequence length="183" mass="19692">MFLTSKLILLGLLSASANLVGAIDIYLYDAKHSCSGATFIYTNVNPNTQLDITATIATTTIVSAFAPSRESGISSYAAIATATAVTLPPETAINPNAQPIGSFSGAGYSFYNKRRTTAGGLFNCPTESPTYRGIRRPDRLELADSTKYNITRLTDAERLELRSTVTTKVTAAKIPTKFDHFKI</sequence>
<feature type="chain" id="PRO_5046972500" evidence="1">
    <location>
        <begin position="23"/>
        <end position="183"/>
    </location>
</feature>
<evidence type="ECO:0000313" key="2">
    <source>
        <dbReference type="EMBL" id="KAL2069778.1"/>
    </source>
</evidence>
<keyword evidence="1" id="KW-0732">Signal</keyword>
<evidence type="ECO:0000256" key="1">
    <source>
        <dbReference type="SAM" id="SignalP"/>
    </source>
</evidence>
<dbReference type="EMBL" id="JAZHXI010000007">
    <property type="protein sequence ID" value="KAL2069778.1"/>
    <property type="molecule type" value="Genomic_DNA"/>
</dbReference>
<organism evidence="2 3">
    <name type="scientific">Oculimacula yallundae</name>
    <dbReference type="NCBI Taxonomy" id="86028"/>
    <lineage>
        <taxon>Eukaryota</taxon>
        <taxon>Fungi</taxon>
        <taxon>Dikarya</taxon>
        <taxon>Ascomycota</taxon>
        <taxon>Pezizomycotina</taxon>
        <taxon>Leotiomycetes</taxon>
        <taxon>Helotiales</taxon>
        <taxon>Ploettnerulaceae</taxon>
        <taxon>Oculimacula</taxon>
    </lineage>
</organism>
<name>A0ABR4CIN3_9HELO</name>
<feature type="signal peptide" evidence="1">
    <location>
        <begin position="1"/>
        <end position="22"/>
    </location>
</feature>
<gene>
    <name evidence="2" type="ORF">VTL71DRAFT_14457</name>
</gene>
<accession>A0ABR4CIN3</accession>
<comment type="caution">
    <text evidence="2">The sequence shown here is derived from an EMBL/GenBank/DDBJ whole genome shotgun (WGS) entry which is preliminary data.</text>
</comment>
<dbReference type="Proteomes" id="UP001595075">
    <property type="component" value="Unassembled WGS sequence"/>
</dbReference>
<evidence type="ECO:0000313" key="3">
    <source>
        <dbReference type="Proteomes" id="UP001595075"/>
    </source>
</evidence>
<keyword evidence="3" id="KW-1185">Reference proteome</keyword>
<reference evidence="2 3" key="1">
    <citation type="journal article" date="2024" name="Commun. Biol.">
        <title>Comparative genomic analysis of thermophilic fungi reveals convergent evolutionary adaptations and gene losses.</title>
        <authorList>
            <person name="Steindorff A.S."/>
            <person name="Aguilar-Pontes M.V."/>
            <person name="Robinson A.J."/>
            <person name="Andreopoulos B."/>
            <person name="LaButti K."/>
            <person name="Kuo A."/>
            <person name="Mondo S."/>
            <person name="Riley R."/>
            <person name="Otillar R."/>
            <person name="Haridas S."/>
            <person name="Lipzen A."/>
            <person name="Grimwood J."/>
            <person name="Schmutz J."/>
            <person name="Clum A."/>
            <person name="Reid I.D."/>
            <person name="Moisan M.C."/>
            <person name="Butler G."/>
            <person name="Nguyen T.T.M."/>
            <person name="Dewar K."/>
            <person name="Conant G."/>
            <person name="Drula E."/>
            <person name="Henrissat B."/>
            <person name="Hansel C."/>
            <person name="Singer S."/>
            <person name="Hutchinson M.I."/>
            <person name="de Vries R.P."/>
            <person name="Natvig D.O."/>
            <person name="Powell A.J."/>
            <person name="Tsang A."/>
            <person name="Grigoriev I.V."/>
        </authorList>
    </citation>
    <scope>NUCLEOTIDE SEQUENCE [LARGE SCALE GENOMIC DNA]</scope>
    <source>
        <strain evidence="2 3">CBS 494.80</strain>
    </source>
</reference>